<feature type="transmembrane region" description="Helical" evidence="2">
    <location>
        <begin position="4065"/>
        <end position="4087"/>
    </location>
</feature>
<evidence type="ECO:0000256" key="1">
    <source>
        <dbReference type="SAM" id="MobiDB-lite"/>
    </source>
</evidence>
<name>G5ACV1_PHYSP</name>
<keyword evidence="2" id="KW-1133">Transmembrane helix</keyword>
<protein>
    <submittedName>
        <fullName evidence="3">Uncharacterized protein</fullName>
    </submittedName>
</protein>
<keyword evidence="2" id="KW-0472">Membrane</keyword>
<evidence type="ECO:0000313" key="3">
    <source>
        <dbReference type="EMBL" id="EGZ06613.1"/>
    </source>
</evidence>
<dbReference type="KEGG" id="psoj:PHYSODRAFT_340847"/>
<feature type="region of interest" description="Disordered" evidence="1">
    <location>
        <begin position="4565"/>
        <end position="4584"/>
    </location>
</feature>
<organism evidence="3 4">
    <name type="scientific">Phytophthora sojae (strain P6497)</name>
    <name type="common">Soybean stem and root rot agent</name>
    <name type="synonym">Phytophthora megasperma f. sp. glycines</name>
    <dbReference type="NCBI Taxonomy" id="1094619"/>
    <lineage>
        <taxon>Eukaryota</taxon>
        <taxon>Sar</taxon>
        <taxon>Stramenopiles</taxon>
        <taxon>Oomycota</taxon>
        <taxon>Peronosporomycetes</taxon>
        <taxon>Peronosporales</taxon>
        <taxon>Peronosporaceae</taxon>
        <taxon>Phytophthora</taxon>
    </lineage>
</organism>
<evidence type="ECO:0000256" key="2">
    <source>
        <dbReference type="SAM" id="Phobius"/>
    </source>
</evidence>
<dbReference type="STRING" id="1094619.G5ACV1"/>
<gene>
    <name evidence="3" type="ORF">PHYSODRAFT_340847</name>
</gene>
<dbReference type="OMA" id="LIYGQRD"/>
<dbReference type="GeneID" id="20647979"/>
<feature type="transmembrane region" description="Helical" evidence="2">
    <location>
        <begin position="4033"/>
        <end position="4053"/>
    </location>
</feature>
<evidence type="ECO:0000313" key="4">
    <source>
        <dbReference type="Proteomes" id="UP000002640"/>
    </source>
</evidence>
<dbReference type="Proteomes" id="UP000002640">
    <property type="component" value="Unassembled WGS sequence"/>
</dbReference>
<sequence>MDTFDSIGAATTCENRDEAFYVVAGCMRWLIGGRVATAGGLLVGKARIGIEAFYAVAATGGGLLVGKVRIGIEAFYAVADIGAIARGRVATAGGLLVGKARIGIEAFYAVADIGAIARGRAATAGGLLVGKARIGTEAFYAAAWDGSSDASGHGDTTGALIYGQRDIGAIARGRVATAGGLLVGKARIGIEAFYAAACDGSSDASGHGDTIAALIYGQRDIGAIARGRVATAGGLLVGKARIGTEAFYAVAGCMRWLAAWDGSSDASGHGDTIAALIYGQRDIGAIARGRVATAGGLLVGKARIGTEAFYAVAGCMRWLAACDGSSDASGHGDTIAALIYGQRDIGAIARGRVATGGGLLVGKARIGTEAFYAVAGCMRWLPLLVGKARIGIEAFYAVAGCAACDGSSDASGHGDTIAALIYGQRDIGAIARGRVATGGGLLVGKARIGIEAFYAVAGCAACDGSSDASGHGDTIGALIYGQRDIGAIARGRVATAGGLLVGKARIGIEAFYAVAGCGSCSHWWWAAGGQGENRDEAFYAVAGYMRWLIGCAAWDGSSDASGHGDTTGALIYGQRDIGAIARGRVATAGGLLVGKARIGTRPSTRLQAACDGSSDASGHGDTIAALIYGQRDIGAIARGRVATGGGLLVGKARIGTEAFYAIAGCMRWLPLLVGKARIGIEAFYAVAGCAACDGSSDASGHGDTIAALIYGQRDIGAIARGRVATAGGLLVGKARIGIEAFYAVAGCAACDGSSDASGHGDTIAALIYGQRDIGAIARGRVATAGGLLVGKARTGIEAFYAVAGCAACDGSSDASGHGDTIGDLIYGQRDIGAIARGRVATGGGLLVGKAACDGSSDASGHGDTIAALIYGQRDIGAIARGRVATAGGLLVGKARIGTEAFYAVAGCMRWLIGCAACDDSSDASGHGDTIGALIYGQRDIGAIARGRVATAGGLLVGKARIGTEAFYAVAGCMRWLGSCSHCWWAAGGQGENRDEAFYAVAGCGSCSHWWWAAGGQGENWDEAFYAVAGYMRWLIGCAACDDSSDASGHGDTIGALIYGQRDIGAIARGRVATAGGLLAACDGSSDASGHGDTIAALIYGQRDIGAIARGRVATGGGLLVGKARIGIEAFYAVAGCAACDGSSDASGHGDTIAALIYGQRDIGAIARGRVATGGGLLVGKARIGTEAFYAVAGCAACDGSSDASGHGDTIAALIYGQRDIGAIARGRVATAGGLLVGKARIGTEAFYAVAGCMRWLAACDGSSDASGHGDTIAALIYGQRDIGAIARGRVATAGGLLVGKARIGTEAFYAVAGCAACDGSSDASGHGDTIGALIYGQRDIGAIARGRVATAGGLLVGKVRIGIEAFYAVAGCAACDGSSDASGHGDTIAALIYGQRDIGAIARGRVATAGGLLVGKARIGTEAFYAVAGCARIGTEAFYAVAGCMRWLVGCPLVVGKVRIGTRPSTRLQATCDGSSDASGHGDTIAALIYGQRDIGAIARGRVATGGGLLVGKATCDGSSDASGHGDTIAALIYGQRDIGAIARGRVATAGGLLVGKARIGTEAFYAVAGCMRWLAACDGSSDASGHGDTIAALIYGQRDIGAIARGRVATGGGLLVGKARIGIEAFYAVAGCATCDGSSDASGHGDTIAALIYGQRDIGAIARGRVATGGGLLVGKAACDGTSYASGHGNTIAALIYGQRDIGAIARGRVATGGGLLVGKAACDGSSDASGHGDTIGALIYGQRDIGAIARGRVATAGGLLVGKARIGTEAFYAVAGYMRWLIGCAACDASSDASGHGDTTGALIYVQRDIGAIARGRVATAGGLLVGKARIGTEAFYAVAGCMRFLIGCARIGTEAFYAVAGYMRWLIGCGSCSHWWWAAGGQGENRDEAFYAVAGYMRWLIGCAACDGSSDASGHGDTIGALIYGQRDIGAIARGRVATGGGLLVGKARIGTEAFYAVAGYMRWLIGCAACDGSSDASGHGDTTGALIYGQRDIGAIARGRVATAGGLLAACDGSSDASGHGDTIAALIYGQRDIGAIARGRVATGGGLLVGKARIGIEAFYAVAGCAACDGSSDASGHGDTIGALIYGQRDIGAIARGRVATAGGLLVGKVRIGIEAFYAVAGCAACDGSSDASGHGDTIAALIYGQRDIGAIARGRVATAGGLLVGKARIGTEAFYAVAGCAACDGSSDASGHGDTIAALIYGQRDIGAIARGRVATAGGLLVGKVRIGIEAFYAVAGCGSCSHWWWAAGGQGENRDEAFYAVAGYMRWLIGCAACDGSSDASGHGDTIAALIYGQRDIGAIARGRVATAGGLLVGKARIGTEAFYAVAGCAACDGSSDASGHGDTIAALIYGQRDIGAIARGRVATAGGLLVGKVRIGIEAFYAVAGCAACDGSSDASGHGDTIAALIYGQRDIGAIARGRVATAGGLLVGKVRIGIEAFYAVAGCAACDGSSDASGHGDTIGALIYGQRDIGAIARGRVATGGGLLVGKARIGTEAFYAVAGCMRWLAACDGSSDASGHGDTIGALIYGQRDIGAIARGRVATGGGLLVGKARIGTEAFYAVAGCMRWLAACDGSSDASGHGDTIAALIYGQRDIGAIARGRVATAGGLLVGKARIGIEAFYAVADIGAIARGRVATAGGLLVGKARIGIETFYAVAGCAACDGSSDASGHGDTIAALIYGQRDIGAIARGRVATAGGLLAACDGSSDASGHGDTIAALIYGQRDIGAIARGRVATAGGLLVGKARIGIEAFYAVADIGAIARGRVATAGGLLVGKARIGTEAFYAVAGYMRWLAACDGSSDASGHGDTIAALIYGQRDIGAIARGRVATAGGLLVGKVRIGIEAFYAVAGCAACDGSSDASGHGDTIAALIYGQRDIGAIARGRVATAGGLLVGKVRIGIEAFYAVAGCAACDGSSDASGHGDTIAALIYGQRDIGAIARGRVATAGGLLVGKVRIGIEAFYAVAGCAACDGSSDASGHGDTIAALIYGQRDIGAIARGRVATAGGLLVGKAACDGTSYASGHGDTIGALIYGQRDIGAIARGRVATGGGLLVGKARIGTEAFYAVAGCMRWLARIGIEAFYAVADIGAIARGRVATAGGLLVGKAACDGTSYASGHGDTIGALIYGQRDIGAIARGRVATGGGLLVGKARIGTEAFYATLVPRVATAGGLLVGKAACDGTSYASGHGDTVGALIYGQRDIGAIARGRVATGGGLLVGKARIGIEAFYAVAGCARIGIEAFYAVADIGAIARGRVATAGGLLVGKVRIGIEAFYAVAGCAACDGSSDASGHGDTIAALIYGQRDIGAIARGRVATAGGLLVGKARIGIEAFYAVAGENRDEAFYAVAGCMRWLIGGRVATAGGLLVGKVRIGIEAFYAVAGCAACDGSSDASGHGDTIAALIYGQRDIGAIARGRVATGGGLLVGKARIGIEAFYAVAGCVRWGRVATAGGLLVGKAACDGSSDASGHGDTIAALIYGQRDIGAIARGRVATGGGLLVGKARIGIEAFYAVAGCAACDGSSDASGHGDTIGALIYGQRDIGAIARGRVATGGGLLVGKARIGTEAFYAVAGCMRWLAACDGSSDASGHGDTIAALIYGQRDIGAIARGRVATAGGLLVGKAACDGSSDASGHGDTICALIYGQRDIGAIARGRVATAGGLLVGKARIGIEAFYAVAGENRDEAFYAVAGCMRWLIGGRVATAGGLLVGKARIGIEAFYAVAGENRDEAFYAVAGCMRWLIGGRVATAGGLLVGKARIGIEAFYAVAGENRDEAFYAVAGCMRWLIGGRVATAGGLLVGKARIGIEAFYAVAGENRDEAFYAVAGCMRWLIGHCWWAAGGQGENQDEAFYAVAGCMRWLIGGRVATAGGLLVGKARIGIEAFYAVAATAGGLLVGKARIGTRPSTRLQAACDGSPDASGHGDTIGALIYGQRDIGAIARGRVATAGGLLVGKARIGIEAFYAVAATAGGLLVGKARIATAGGLLVGKARIGTEAFYAVAGCMRWLIGCPLLVGGLLVGKARIGTEAFYAVAGWGSCSHCWWAAGGLLVGKARIGTEAFYTVAGCMRWLIGCPLLVGCWWARRESGPRPSTRLQAACDGSSDASGHGDTTGALIYGQRDIATAGGLLVGKARIGTEAFYAVAGCMRWLIGCGSCSHCWWAAGGLLVGKARIGTEAFYAVAGCMRWLIGCARIGTEAFYAVAGCMRWHSICPLLVLLVGKARIGTEAFYAVAGCMRWLIGCARIGTEAFYAVAGCMRWLIGCGSCSHCWWAAGGLLVGKARIGTEAFYAVAGCMRWLIGCPLLVGCWWARRESGPRPSTRLQAACDGTAYASGHGDTTGALIYGQRDIGAIARGRVATAGGLLVGKARIGTEAFYAVAGWVGWLIGCPLLVGCWWAAGGQGENRNRGLLRGCRLHAMARRMPTAGGLLVGKARIGTEAFYAVAGCMRWLIGCARIGTEAFYAVAGCMRWLVGWGSCSHCWWAAGGLLVGKARIGTEAFYAVAGCMRWLPLLVGCWWAAGGLLVGKARIGTEAFYAVAGCMRWLVGCPLLVGCWWARRESGPRPSTRLQAACDGSSDASGHGDTTGALIYGQRDIATAGGLLVGKARIGTEAFYAVAGCMRWLGSCSHCWWAAGGLLVGKARIGTEAFYAVAGCMRWLVGCPLLVGCWWAAGGLLVGKARIGTEAFYAAACDGSSDASGHGDTTGAIIYGQRDIGAIAWGRVATAGGLLVGKARIGTEAFYAGSCSHCWWAAGGLLVGKARIGTEAFYAGRVATAGGLLVGKARIGTEAFYAVAGCMRWLPLLVGKARIGTRPSTRLQAAWGGSSDASGHGDTTGALIYGQRDIGAIARGRVATAGGQGENRDEAFYAVAGCVGWLIGCVWPWRYRVRSKRPPTNHSFLKLLDGALEQEEARRLAGQDQGAQAFQV</sequence>
<accession>G5ACV1</accession>
<feature type="transmembrane region" description="Helical" evidence="2">
    <location>
        <begin position="4291"/>
        <end position="4315"/>
    </location>
</feature>
<dbReference type="InParanoid" id="G5ACV1"/>
<reference evidence="3 4" key="1">
    <citation type="journal article" date="2006" name="Science">
        <title>Phytophthora genome sequences uncover evolutionary origins and mechanisms of pathogenesis.</title>
        <authorList>
            <person name="Tyler B.M."/>
            <person name="Tripathy S."/>
            <person name="Zhang X."/>
            <person name="Dehal P."/>
            <person name="Jiang R.H."/>
            <person name="Aerts A."/>
            <person name="Arredondo F.D."/>
            <person name="Baxter L."/>
            <person name="Bensasson D."/>
            <person name="Beynon J.L."/>
            <person name="Chapman J."/>
            <person name="Damasceno C.M."/>
            <person name="Dorrance A.E."/>
            <person name="Dou D."/>
            <person name="Dickerman A.W."/>
            <person name="Dubchak I.L."/>
            <person name="Garbelotto M."/>
            <person name="Gijzen M."/>
            <person name="Gordon S.G."/>
            <person name="Govers F."/>
            <person name="Grunwald N.J."/>
            <person name="Huang W."/>
            <person name="Ivors K.L."/>
            <person name="Jones R.W."/>
            <person name="Kamoun S."/>
            <person name="Krampis K."/>
            <person name="Lamour K.H."/>
            <person name="Lee M.K."/>
            <person name="McDonald W.H."/>
            <person name="Medina M."/>
            <person name="Meijer H.J."/>
            <person name="Nordberg E.K."/>
            <person name="Maclean D.J."/>
            <person name="Ospina-Giraldo M.D."/>
            <person name="Morris P.F."/>
            <person name="Phuntumart V."/>
            <person name="Putnam N.H."/>
            <person name="Rash S."/>
            <person name="Rose J.K."/>
            <person name="Sakihama Y."/>
            <person name="Salamov A.A."/>
            <person name="Savidor A."/>
            <person name="Scheuring C.F."/>
            <person name="Smith B.M."/>
            <person name="Sobral B.W."/>
            <person name="Terry A."/>
            <person name="Torto-Alalibo T.A."/>
            <person name="Win J."/>
            <person name="Xu Z."/>
            <person name="Zhang H."/>
            <person name="Grigoriev I.V."/>
            <person name="Rokhsar D.S."/>
            <person name="Boore J.L."/>
        </authorList>
    </citation>
    <scope>NUCLEOTIDE SEQUENCE [LARGE SCALE GENOMIC DNA]</scope>
    <source>
        <strain evidence="3 4">P6497</strain>
    </source>
</reference>
<dbReference type="RefSeq" id="XP_009537377.1">
    <property type="nucleotide sequence ID" value="XM_009539082.1"/>
</dbReference>
<keyword evidence="2" id="KW-0812">Transmembrane</keyword>
<feature type="transmembrane region" description="Helical" evidence="2">
    <location>
        <begin position="4001"/>
        <end position="4024"/>
    </location>
</feature>
<proteinExistence type="predicted"/>
<feature type="transmembrane region" description="Helical" evidence="2">
    <location>
        <begin position="4378"/>
        <end position="4402"/>
    </location>
</feature>
<dbReference type="EMBL" id="JH159163">
    <property type="protein sequence ID" value="EGZ06613.1"/>
    <property type="molecule type" value="Genomic_DNA"/>
</dbReference>
<keyword evidence="4" id="KW-1185">Reference proteome</keyword>